<dbReference type="Gene3D" id="3.30.420.10">
    <property type="entry name" value="Ribonuclease H-like superfamily/Ribonuclease H"/>
    <property type="match status" value="1"/>
</dbReference>
<dbReference type="GO" id="GO:0015074">
    <property type="term" value="P:DNA integration"/>
    <property type="evidence" value="ECO:0007669"/>
    <property type="project" value="InterPro"/>
</dbReference>
<dbReference type="PROSITE" id="PS50994">
    <property type="entry name" value="INTEGRASE"/>
    <property type="match status" value="1"/>
</dbReference>
<evidence type="ECO:0000313" key="2">
    <source>
        <dbReference type="EMBL" id="GEU53225.1"/>
    </source>
</evidence>
<dbReference type="GO" id="GO:0003676">
    <property type="term" value="F:nucleic acid binding"/>
    <property type="evidence" value="ECO:0007669"/>
    <property type="project" value="InterPro"/>
</dbReference>
<dbReference type="InterPro" id="IPR012337">
    <property type="entry name" value="RNaseH-like_sf"/>
</dbReference>
<dbReference type="InterPro" id="IPR036397">
    <property type="entry name" value="RNaseH_sf"/>
</dbReference>
<name>A0A6L2KZ20_TANCI</name>
<gene>
    <name evidence="2" type="ORF">Tci_025203</name>
</gene>
<dbReference type="PANTHER" id="PTHR42648">
    <property type="entry name" value="TRANSPOSASE, PUTATIVE-RELATED"/>
    <property type="match status" value="1"/>
</dbReference>
<comment type="caution">
    <text evidence="2">The sequence shown here is derived from an EMBL/GenBank/DDBJ whole genome shotgun (WGS) entry which is preliminary data.</text>
</comment>
<feature type="domain" description="Integrase catalytic" evidence="1">
    <location>
        <begin position="191"/>
        <end position="263"/>
    </location>
</feature>
<dbReference type="InterPro" id="IPR039537">
    <property type="entry name" value="Retrotran_Ty1/copia-like"/>
</dbReference>
<protein>
    <recommendedName>
        <fullName evidence="1">Integrase catalytic domain-containing protein</fullName>
    </recommendedName>
</protein>
<organism evidence="2">
    <name type="scientific">Tanacetum cinerariifolium</name>
    <name type="common">Dalmatian daisy</name>
    <name type="synonym">Chrysanthemum cinerariifolium</name>
    <dbReference type="NCBI Taxonomy" id="118510"/>
    <lineage>
        <taxon>Eukaryota</taxon>
        <taxon>Viridiplantae</taxon>
        <taxon>Streptophyta</taxon>
        <taxon>Embryophyta</taxon>
        <taxon>Tracheophyta</taxon>
        <taxon>Spermatophyta</taxon>
        <taxon>Magnoliopsida</taxon>
        <taxon>eudicotyledons</taxon>
        <taxon>Gunneridae</taxon>
        <taxon>Pentapetalae</taxon>
        <taxon>asterids</taxon>
        <taxon>campanulids</taxon>
        <taxon>Asterales</taxon>
        <taxon>Asteraceae</taxon>
        <taxon>Asteroideae</taxon>
        <taxon>Anthemideae</taxon>
        <taxon>Anthemidinae</taxon>
        <taxon>Tanacetum</taxon>
    </lineage>
</organism>
<accession>A0A6L2KZ20</accession>
<evidence type="ECO:0000259" key="1">
    <source>
        <dbReference type="PROSITE" id="PS50994"/>
    </source>
</evidence>
<sequence length="405" mass="47162">MTTSSANNSVFRGFFEKQKLIGPNFIDWYRQLRIVLLVEDKLNYLEQPIPPAPVALEGQQVALEIIAAHVAWIKRSKEIDGLMLMSMNSEIQQNLENLERLGHPVTLGLGVSLILISLRKEFDDFVQNYNMYNMGKTINELHAMLKLHEQTLPKKNVPTLHAIRADDKKTLHQVERAKDLLRLIHTDHKHEVFETFKVFQKEVENQLGKTIKSSRSDREGEYMSQEFLDHLKDHGIIAHRTPPYTPQHNGVSKRRNRTLLDMVEKTPYKVWHGQSHKLSYLKVWGCEALVKRDTLTKHDKLEPRSLEDLEIIQEEDTHPSVDTSLNHEEDNLEIDEPQSDIILIRRSTRTRHALDRMYLYIDDEEHELGDIVEPANYKAALLDPESDKWMNAMNVEMQSMKDNKV</sequence>
<reference evidence="2" key="1">
    <citation type="journal article" date="2019" name="Sci. Rep.">
        <title>Draft genome of Tanacetum cinerariifolium, the natural source of mosquito coil.</title>
        <authorList>
            <person name="Yamashiro T."/>
            <person name="Shiraishi A."/>
            <person name="Satake H."/>
            <person name="Nakayama K."/>
        </authorList>
    </citation>
    <scope>NUCLEOTIDE SEQUENCE</scope>
</reference>
<proteinExistence type="predicted"/>
<dbReference type="PANTHER" id="PTHR42648:SF27">
    <property type="entry name" value="RNA-DIRECTED DNA POLYMERASE"/>
    <property type="match status" value="1"/>
</dbReference>
<dbReference type="SUPFAM" id="SSF53098">
    <property type="entry name" value="Ribonuclease H-like"/>
    <property type="match status" value="1"/>
</dbReference>
<dbReference type="EMBL" id="BKCJ010003139">
    <property type="protein sequence ID" value="GEU53225.1"/>
    <property type="molecule type" value="Genomic_DNA"/>
</dbReference>
<dbReference type="AlphaFoldDB" id="A0A6L2KZ20"/>
<dbReference type="InterPro" id="IPR001584">
    <property type="entry name" value="Integrase_cat-core"/>
</dbReference>